<dbReference type="Pfam" id="PF01047">
    <property type="entry name" value="MarR"/>
    <property type="match status" value="1"/>
</dbReference>
<comment type="caution">
    <text evidence="5">The sequence shown here is derived from an EMBL/GenBank/DDBJ whole genome shotgun (WGS) entry which is preliminary data.</text>
</comment>
<keyword evidence="3" id="KW-0804">Transcription</keyword>
<dbReference type="InterPro" id="IPR000835">
    <property type="entry name" value="HTH_MarR-typ"/>
</dbReference>
<dbReference type="InterPro" id="IPR023187">
    <property type="entry name" value="Tscrpt_reg_MarR-type_CS"/>
</dbReference>
<name>A0A8J3U331_9ACTN</name>
<dbReference type="PANTHER" id="PTHR39515">
    <property type="entry name" value="CONSERVED PROTEIN"/>
    <property type="match status" value="1"/>
</dbReference>
<dbReference type="InterPro" id="IPR036388">
    <property type="entry name" value="WH-like_DNA-bd_sf"/>
</dbReference>
<evidence type="ECO:0000256" key="3">
    <source>
        <dbReference type="ARBA" id="ARBA00023163"/>
    </source>
</evidence>
<reference evidence="5 6" key="1">
    <citation type="submission" date="2021-01" db="EMBL/GenBank/DDBJ databases">
        <title>Whole genome shotgun sequence of Planotetraspora mira NBRC 15435.</title>
        <authorList>
            <person name="Komaki H."/>
            <person name="Tamura T."/>
        </authorList>
    </citation>
    <scope>NUCLEOTIDE SEQUENCE [LARGE SCALE GENOMIC DNA]</scope>
    <source>
        <strain evidence="5 6">NBRC 15435</strain>
    </source>
</reference>
<proteinExistence type="predicted"/>
<dbReference type="AlphaFoldDB" id="A0A8J3U331"/>
<dbReference type="Proteomes" id="UP000650628">
    <property type="component" value="Unassembled WGS sequence"/>
</dbReference>
<dbReference type="SMART" id="SM00347">
    <property type="entry name" value="HTH_MARR"/>
    <property type="match status" value="1"/>
</dbReference>
<keyword evidence="1" id="KW-0805">Transcription regulation</keyword>
<sequence length="165" mass="17826">MHLKLRTFGCRFTVGSVNDSDEGISEAALQAANDVWVVVSRLRRRLTALGGEGGLSPSQASVLRRLGKDGPASASDLAVVERVRPQSIAKIVTALEEAGLVERHPDPGDGRRQLVTLTALGHERRSGDRRARERWLAQALQERGTPEQVEAVISAMALLDEVAQS</sequence>
<dbReference type="PROSITE" id="PS01117">
    <property type="entry name" value="HTH_MARR_1"/>
    <property type="match status" value="1"/>
</dbReference>
<evidence type="ECO:0000313" key="6">
    <source>
        <dbReference type="Proteomes" id="UP000650628"/>
    </source>
</evidence>
<dbReference type="GO" id="GO:0003700">
    <property type="term" value="F:DNA-binding transcription factor activity"/>
    <property type="evidence" value="ECO:0007669"/>
    <property type="project" value="InterPro"/>
</dbReference>
<feature type="domain" description="HTH marR-type" evidence="4">
    <location>
        <begin position="28"/>
        <end position="161"/>
    </location>
</feature>
<dbReference type="Gene3D" id="1.10.10.10">
    <property type="entry name" value="Winged helix-like DNA-binding domain superfamily/Winged helix DNA-binding domain"/>
    <property type="match status" value="1"/>
</dbReference>
<accession>A0A8J3U331</accession>
<organism evidence="5 6">
    <name type="scientific">Planotetraspora mira</name>
    <dbReference type="NCBI Taxonomy" id="58121"/>
    <lineage>
        <taxon>Bacteria</taxon>
        <taxon>Bacillati</taxon>
        <taxon>Actinomycetota</taxon>
        <taxon>Actinomycetes</taxon>
        <taxon>Streptosporangiales</taxon>
        <taxon>Streptosporangiaceae</taxon>
        <taxon>Planotetraspora</taxon>
    </lineage>
</organism>
<evidence type="ECO:0000313" key="5">
    <source>
        <dbReference type="EMBL" id="GII31905.1"/>
    </source>
</evidence>
<evidence type="ECO:0000256" key="1">
    <source>
        <dbReference type="ARBA" id="ARBA00023015"/>
    </source>
</evidence>
<dbReference type="InterPro" id="IPR052526">
    <property type="entry name" value="HTH-type_Bedaq_tolerance"/>
</dbReference>
<dbReference type="PANTHER" id="PTHR39515:SF2">
    <property type="entry name" value="HTH-TYPE TRANSCRIPTIONAL REGULATOR RV0880"/>
    <property type="match status" value="1"/>
</dbReference>
<dbReference type="PROSITE" id="PS50995">
    <property type="entry name" value="HTH_MARR_2"/>
    <property type="match status" value="1"/>
</dbReference>
<dbReference type="EMBL" id="BOOO01000031">
    <property type="protein sequence ID" value="GII31905.1"/>
    <property type="molecule type" value="Genomic_DNA"/>
</dbReference>
<protein>
    <submittedName>
        <fullName evidence="5">MarR family transcriptional regulator</fullName>
    </submittedName>
</protein>
<keyword evidence="6" id="KW-1185">Reference proteome</keyword>
<gene>
    <name evidence="5" type="ORF">Pmi06nite_53470</name>
</gene>
<dbReference type="SUPFAM" id="SSF46785">
    <property type="entry name" value="Winged helix' DNA-binding domain"/>
    <property type="match status" value="1"/>
</dbReference>
<evidence type="ECO:0000256" key="2">
    <source>
        <dbReference type="ARBA" id="ARBA00023125"/>
    </source>
</evidence>
<evidence type="ECO:0000259" key="4">
    <source>
        <dbReference type="PROSITE" id="PS50995"/>
    </source>
</evidence>
<keyword evidence="2" id="KW-0238">DNA-binding</keyword>
<dbReference type="InterPro" id="IPR036390">
    <property type="entry name" value="WH_DNA-bd_sf"/>
</dbReference>
<dbReference type="GO" id="GO:0003677">
    <property type="term" value="F:DNA binding"/>
    <property type="evidence" value="ECO:0007669"/>
    <property type="project" value="UniProtKB-KW"/>
</dbReference>